<evidence type="ECO:0000313" key="16">
    <source>
        <dbReference type="EMBL" id="KAK7753084.1"/>
    </source>
</evidence>
<dbReference type="SMART" id="SM00220">
    <property type="entry name" value="S_TKc"/>
    <property type="match status" value="1"/>
</dbReference>
<evidence type="ECO:0000256" key="9">
    <source>
        <dbReference type="ARBA" id="ARBA00022777"/>
    </source>
</evidence>
<dbReference type="InterPro" id="IPR008266">
    <property type="entry name" value="Tyr_kinase_AS"/>
</dbReference>
<comment type="function">
    <text evidence="1">Component of the EKC/KEOPS complex that is required for the formation of a threonylcarbamoyl group on adenosine at position 37 (t(6)A37) in tRNAs that read codons beginning with adenine. The complex is probably involved in the transfer of the threonylcarbamoyl moiety of threonylcarbamoyl-AMP (TC-AMP) to the N6 group of A37. BUD32 has ATPase activity in the context of the EKC/KEOPS complex and likely plays a supporting role to the catalytic subunit KAE1. The EKC/KEOPS complex also promotes both telomere uncapping and telomere elongation. The complex is required for efficient recruitment of transcriptional coactivators.</text>
</comment>
<dbReference type="Gene3D" id="3.30.200.20">
    <property type="entry name" value="Phosphorylase Kinase, domain 1"/>
    <property type="match status" value="1"/>
</dbReference>
<sequence length="470" mass="52486">MAARNSTGHTHTRYVRKYRNVSIMDEVENLELYEPGGLHPVLLGDILDGRFEVNYKLGCGGIATVWLCYDLQHKCWKAVKINAAERSGADCPDLRAIELLKRRGVDLSTLDEHIALPEETFWVEGPNGRHLCSVLPVLGPTVYEWRQTLGTDEIRVNDLCYQITKGLSFLHSQGICHGDFRPDNILMRLRSDVLDQMGRDEVRQMLGPPEFADVLTTDGKHSPNAPGYVVTGISAGTFRHLVVEQVAIIDFGEPFEASKPPAVLGIPRRYAAPELLFGGHQPGPGSDLFAFGCTIYELRMQTVLDDDLWWLTQNMERVMGPVPPPYRRTAQQMIYEHQMEEYEANGDSEERKPAPPDFDSCACATDSQSLTPIVDPLTDGDHDVTGDDSGDSYIYSHPLGKDLATSLRYYPDPTDPAYGDGATAVAYGLSHPEVLSLANLLRQLFKYDPGERMEASSVLEHEWFRKTSKS</sequence>
<evidence type="ECO:0000256" key="12">
    <source>
        <dbReference type="ARBA" id="ARBA00033194"/>
    </source>
</evidence>
<evidence type="ECO:0000256" key="11">
    <source>
        <dbReference type="ARBA" id="ARBA00030980"/>
    </source>
</evidence>
<dbReference type="GO" id="GO:0005524">
    <property type="term" value="F:ATP binding"/>
    <property type="evidence" value="ECO:0007669"/>
    <property type="project" value="UniProtKB-KW"/>
</dbReference>
<keyword evidence="6" id="KW-0723">Serine/threonine-protein kinase</keyword>
<proteinExistence type="predicted"/>
<name>A0AAN9UPW9_9PEZI</name>
<evidence type="ECO:0000259" key="15">
    <source>
        <dbReference type="PROSITE" id="PS50011"/>
    </source>
</evidence>
<comment type="catalytic activity">
    <reaction evidence="14">
        <text>L-seryl-[protein] + ATP = O-phospho-L-seryl-[protein] + ADP + H(+)</text>
        <dbReference type="Rhea" id="RHEA:17989"/>
        <dbReference type="Rhea" id="RHEA-COMP:9863"/>
        <dbReference type="Rhea" id="RHEA-COMP:11604"/>
        <dbReference type="ChEBI" id="CHEBI:15378"/>
        <dbReference type="ChEBI" id="CHEBI:29999"/>
        <dbReference type="ChEBI" id="CHEBI:30616"/>
        <dbReference type="ChEBI" id="CHEBI:83421"/>
        <dbReference type="ChEBI" id="CHEBI:456216"/>
        <dbReference type="EC" id="2.7.11.1"/>
    </reaction>
</comment>
<evidence type="ECO:0000256" key="5">
    <source>
        <dbReference type="ARBA" id="ARBA00019973"/>
    </source>
</evidence>
<dbReference type="InterPro" id="IPR051334">
    <property type="entry name" value="SRPK"/>
</dbReference>
<dbReference type="InterPro" id="IPR000719">
    <property type="entry name" value="Prot_kinase_dom"/>
</dbReference>
<evidence type="ECO:0000256" key="14">
    <source>
        <dbReference type="ARBA" id="ARBA00048679"/>
    </source>
</evidence>
<protein>
    <recommendedName>
        <fullName evidence="5">EKC/KEOPS complex subunit BUD32</fullName>
        <ecNumber evidence="3">2.7.11.1</ecNumber>
    </recommendedName>
    <alternativeName>
        <fullName evidence="11 12">Atypical Serine/threonine protein kinase BUD32</fullName>
    </alternativeName>
    <alternativeName>
        <fullName evidence="4">EKC/KEOPS complex subunit bud32</fullName>
    </alternativeName>
</protein>
<dbReference type="GO" id="GO:0050684">
    <property type="term" value="P:regulation of mRNA processing"/>
    <property type="evidence" value="ECO:0007669"/>
    <property type="project" value="TreeGrafter"/>
</dbReference>
<evidence type="ECO:0000256" key="8">
    <source>
        <dbReference type="ARBA" id="ARBA00022741"/>
    </source>
</evidence>
<dbReference type="SUPFAM" id="SSF56112">
    <property type="entry name" value="Protein kinase-like (PK-like)"/>
    <property type="match status" value="1"/>
</dbReference>
<feature type="domain" description="Protein kinase" evidence="15">
    <location>
        <begin position="51"/>
        <end position="464"/>
    </location>
</feature>
<dbReference type="Proteomes" id="UP001320420">
    <property type="component" value="Unassembled WGS sequence"/>
</dbReference>
<comment type="catalytic activity">
    <reaction evidence="13">
        <text>L-threonyl-[protein] + ATP = O-phospho-L-threonyl-[protein] + ADP + H(+)</text>
        <dbReference type="Rhea" id="RHEA:46608"/>
        <dbReference type="Rhea" id="RHEA-COMP:11060"/>
        <dbReference type="Rhea" id="RHEA-COMP:11605"/>
        <dbReference type="ChEBI" id="CHEBI:15378"/>
        <dbReference type="ChEBI" id="CHEBI:30013"/>
        <dbReference type="ChEBI" id="CHEBI:30616"/>
        <dbReference type="ChEBI" id="CHEBI:61977"/>
        <dbReference type="ChEBI" id="CHEBI:456216"/>
        <dbReference type="EC" id="2.7.11.1"/>
    </reaction>
</comment>
<evidence type="ECO:0000256" key="10">
    <source>
        <dbReference type="ARBA" id="ARBA00022840"/>
    </source>
</evidence>
<dbReference type="EC" id="2.7.11.1" evidence="3"/>
<keyword evidence="17" id="KW-1185">Reference proteome</keyword>
<organism evidence="16 17">
    <name type="scientific">Diatrype stigma</name>
    <dbReference type="NCBI Taxonomy" id="117547"/>
    <lineage>
        <taxon>Eukaryota</taxon>
        <taxon>Fungi</taxon>
        <taxon>Dikarya</taxon>
        <taxon>Ascomycota</taxon>
        <taxon>Pezizomycotina</taxon>
        <taxon>Sordariomycetes</taxon>
        <taxon>Xylariomycetidae</taxon>
        <taxon>Xylariales</taxon>
        <taxon>Diatrypaceae</taxon>
        <taxon>Diatrype</taxon>
    </lineage>
</organism>
<comment type="subunit">
    <text evidence="2">Component of the EKC/KEOPS complex composed of at least BUD32, CGI121, GON7, KAE1 and PCC1; the whole complex dimerizes.</text>
</comment>
<dbReference type="GO" id="GO:0000245">
    <property type="term" value="P:spliceosomal complex assembly"/>
    <property type="evidence" value="ECO:0007669"/>
    <property type="project" value="TreeGrafter"/>
</dbReference>
<dbReference type="PROSITE" id="PS50011">
    <property type="entry name" value="PROTEIN_KINASE_DOM"/>
    <property type="match status" value="1"/>
</dbReference>
<reference evidence="16 17" key="1">
    <citation type="submission" date="2024-02" db="EMBL/GenBank/DDBJ databases">
        <title>De novo assembly and annotation of 12 fungi associated with fruit tree decline syndrome in Ontario, Canada.</title>
        <authorList>
            <person name="Sulman M."/>
            <person name="Ellouze W."/>
            <person name="Ilyukhin E."/>
        </authorList>
    </citation>
    <scope>NUCLEOTIDE SEQUENCE [LARGE SCALE GENOMIC DNA]</scope>
    <source>
        <strain evidence="16 17">M11/M66-122</strain>
    </source>
</reference>
<evidence type="ECO:0000256" key="1">
    <source>
        <dbReference type="ARBA" id="ARBA00003747"/>
    </source>
</evidence>
<evidence type="ECO:0000256" key="2">
    <source>
        <dbReference type="ARBA" id="ARBA00011534"/>
    </source>
</evidence>
<dbReference type="PROSITE" id="PS00109">
    <property type="entry name" value="PROTEIN_KINASE_TYR"/>
    <property type="match status" value="1"/>
</dbReference>
<keyword evidence="7" id="KW-0808">Transferase</keyword>
<dbReference type="GO" id="GO:0004674">
    <property type="term" value="F:protein serine/threonine kinase activity"/>
    <property type="evidence" value="ECO:0007669"/>
    <property type="project" value="UniProtKB-KW"/>
</dbReference>
<gene>
    <name evidence="16" type="ORF">SLS62_005034</name>
</gene>
<comment type="caution">
    <text evidence="16">The sequence shown here is derived from an EMBL/GenBank/DDBJ whole genome shotgun (WGS) entry which is preliminary data.</text>
</comment>
<keyword evidence="9" id="KW-0418">Kinase</keyword>
<dbReference type="PANTHER" id="PTHR47634:SF9">
    <property type="entry name" value="PROTEIN KINASE DOMAIN-CONTAINING PROTEIN-RELATED"/>
    <property type="match status" value="1"/>
</dbReference>
<evidence type="ECO:0000256" key="7">
    <source>
        <dbReference type="ARBA" id="ARBA00022679"/>
    </source>
</evidence>
<evidence type="ECO:0000256" key="4">
    <source>
        <dbReference type="ARBA" id="ARBA00013948"/>
    </source>
</evidence>
<dbReference type="InterPro" id="IPR011009">
    <property type="entry name" value="Kinase-like_dom_sf"/>
</dbReference>
<accession>A0AAN9UPW9</accession>
<evidence type="ECO:0000313" key="17">
    <source>
        <dbReference type="Proteomes" id="UP001320420"/>
    </source>
</evidence>
<dbReference type="Pfam" id="PF00069">
    <property type="entry name" value="Pkinase"/>
    <property type="match status" value="1"/>
</dbReference>
<evidence type="ECO:0000256" key="6">
    <source>
        <dbReference type="ARBA" id="ARBA00022527"/>
    </source>
</evidence>
<keyword evidence="10" id="KW-0067">ATP-binding</keyword>
<dbReference type="Gene3D" id="1.10.510.10">
    <property type="entry name" value="Transferase(Phosphotransferase) domain 1"/>
    <property type="match status" value="1"/>
</dbReference>
<dbReference type="AlphaFoldDB" id="A0AAN9UPW9"/>
<dbReference type="PANTHER" id="PTHR47634">
    <property type="entry name" value="PROTEIN KINASE DOMAIN-CONTAINING PROTEIN-RELATED"/>
    <property type="match status" value="1"/>
</dbReference>
<evidence type="ECO:0000256" key="3">
    <source>
        <dbReference type="ARBA" id="ARBA00012513"/>
    </source>
</evidence>
<evidence type="ECO:0000256" key="13">
    <source>
        <dbReference type="ARBA" id="ARBA00047899"/>
    </source>
</evidence>
<dbReference type="EMBL" id="JAKJXP020000032">
    <property type="protein sequence ID" value="KAK7753084.1"/>
    <property type="molecule type" value="Genomic_DNA"/>
</dbReference>
<keyword evidence="8" id="KW-0547">Nucleotide-binding</keyword>